<dbReference type="AlphaFoldDB" id="A0A6G1U3Z1"/>
<dbReference type="EMBL" id="VZCB01000099">
    <property type="protein sequence ID" value="MQN82146.1"/>
    <property type="molecule type" value="Genomic_DNA"/>
</dbReference>
<evidence type="ECO:0000256" key="1">
    <source>
        <dbReference type="ARBA" id="ARBA00009437"/>
    </source>
</evidence>
<dbReference type="PANTHER" id="PTHR30419">
    <property type="entry name" value="HTH-TYPE TRANSCRIPTIONAL REGULATOR YBHD"/>
    <property type="match status" value="1"/>
</dbReference>
<keyword evidence="2" id="KW-0805">Transcription regulation</keyword>
<dbReference type="GO" id="GO:0003700">
    <property type="term" value="F:DNA-binding transcription factor activity"/>
    <property type="evidence" value="ECO:0007669"/>
    <property type="project" value="InterPro"/>
</dbReference>
<dbReference type="InterPro" id="IPR005119">
    <property type="entry name" value="LysR_subst-bd"/>
</dbReference>
<dbReference type="PRINTS" id="PR00039">
    <property type="entry name" value="HTHLYSR"/>
</dbReference>
<sequence length="308" mass="35852">MNLQQLKYIVALNRFRNFARAAEACLVSQPTLSAMLVKLEEELDTRIFERNNKTVSPTASGKKIIRQAETALQETERISEIVMEDKGEIGGRLSLAVGPTIAPYILPKFIRHYRENYPSVDLNIQELKADFMLDSLLRGETDAGIAISDNIREGILEIPLYTEKFYVYLAERCWRKLPVFKPENLEYENMWIMKEAQCLRNSAFSFCKARSKGHHIYEAGSIETLIRIVDENGGFTIIPEMHLPFLSEEQKRNVRKIEEDYLSQRRISLYIREDYIRERMLNTLVDTLKIFIPEEMMGEGIRKYGIRL</sequence>
<gene>
    <name evidence="6" type="ORF">F7D73_14605</name>
</gene>
<dbReference type="Pfam" id="PF00126">
    <property type="entry name" value="HTH_1"/>
    <property type="match status" value="1"/>
</dbReference>
<dbReference type="Proteomes" id="UP000480425">
    <property type="component" value="Unassembled WGS sequence"/>
</dbReference>
<proteinExistence type="inferred from homology"/>
<feature type="domain" description="HTH lysR-type" evidence="5">
    <location>
        <begin position="1"/>
        <end position="58"/>
    </location>
</feature>
<evidence type="ECO:0000256" key="4">
    <source>
        <dbReference type="ARBA" id="ARBA00023163"/>
    </source>
</evidence>
<dbReference type="SUPFAM" id="SSF46785">
    <property type="entry name" value="Winged helix' DNA-binding domain"/>
    <property type="match status" value="1"/>
</dbReference>
<dbReference type="Gene3D" id="3.40.190.10">
    <property type="entry name" value="Periplasmic binding protein-like II"/>
    <property type="match status" value="2"/>
</dbReference>
<reference evidence="6 7" key="1">
    <citation type="submission" date="2019-09" db="EMBL/GenBank/DDBJ databases">
        <title>Distinct polysaccharide growth profiles of human intestinal Prevotella copri isolates.</title>
        <authorList>
            <person name="Fehlner-Peach H."/>
            <person name="Magnabosco C."/>
            <person name="Raghavan V."/>
            <person name="Scher J.U."/>
            <person name="Tett A."/>
            <person name="Cox L.M."/>
            <person name="Gottsegen C."/>
            <person name="Watters A."/>
            <person name="Wiltshire- Gordon J.D."/>
            <person name="Segata N."/>
            <person name="Bonneau R."/>
            <person name="Littman D.R."/>
        </authorList>
    </citation>
    <scope>NUCLEOTIDE SEQUENCE [LARGE SCALE GENOMIC DNA]</scope>
    <source>
        <strain evidence="7">iA622</strain>
    </source>
</reference>
<keyword evidence="4" id="KW-0804">Transcription</keyword>
<comment type="caution">
    <text evidence="6">The sequence shown here is derived from an EMBL/GenBank/DDBJ whole genome shotgun (WGS) entry which is preliminary data.</text>
</comment>
<evidence type="ECO:0000256" key="3">
    <source>
        <dbReference type="ARBA" id="ARBA00023125"/>
    </source>
</evidence>
<dbReference type="InterPro" id="IPR050950">
    <property type="entry name" value="HTH-type_LysR_regulators"/>
</dbReference>
<dbReference type="OrthoDB" id="9803735at2"/>
<dbReference type="InterPro" id="IPR000847">
    <property type="entry name" value="LysR_HTH_N"/>
</dbReference>
<evidence type="ECO:0000259" key="5">
    <source>
        <dbReference type="PROSITE" id="PS50931"/>
    </source>
</evidence>
<comment type="similarity">
    <text evidence="1">Belongs to the LysR transcriptional regulatory family.</text>
</comment>
<evidence type="ECO:0000313" key="7">
    <source>
        <dbReference type="Proteomes" id="UP000480425"/>
    </source>
</evidence>
<keyword evidence="3" id="KW-0238">DNA-binding</keyword>
<dbReference type="InterPro" id="IPR036390">
    <property type="entry name" value="WH_DNA-bd_sf"/>
</dbReference>
<dbReference type="PROSITE" id="PS50931">
    <property type="entry name" value="HTH_LYSR"/>
    <property type="match status" value="1"/>
</dbReference>
<dbReference type="InterPro" id="IPR036388">
    <property type="entry name" value="WH-like_DNA-bd_sf"/>
</dbReference>
<dbReference type="SUPFAM" id="SSF53850">
    <property type="entry name" value="Periplasmic binding protein-like II"/>
    <property type="match status" value="1"/>
</dbReference>
<dbReference type="GO" id="GO:0003677">
    <property type="term" value="F:DNA binding"/>
    <property type="evidence" value="ECO:0007669"/>
    <property type="project" value="UniProtKB-KW"/>
</dbReference>
<dbReference type="PANTHER" id="PTHR30419:SF29">
    <property type="entry name" value="LYSR-FAMILY TRANSCRIPTIONAL REGULATOR"/>
    <property type="match status" value="1"/>
</dbReference>
<protein>
    <submittedName>
        <fullName evidence="6">LysR family transcriptional regulator</fullName>
    </submittedName>
</protein>
<dbReference type="Gene3D" id="1.10.10.10">
    <property type="entry name" value="Winged helix-like DNA-binding domain superfamily/Winged helix DNA-binding domain"/>
    <property type="match status" value="1"/>
</dbReference>
<evidence type="ECO:0000313" key="6">
    <source>
        <dbReference type="EMBL" id="MQN82146.1"/>
    </source>
</evidence>
<dbReference type="Pfam" id="PF03466">
    <property type="entry name" value="LysR_substrate"/>
    <property type="match status" value="1"/>
</dbReference>
<evidence type="ECO:0000256" key="2">
    <source>
        <dbReference type="ARBA" id="ARBA00023015"/>
    </source>
</evidence>
<organism evidence="6 7">
    <name type="scientific">Segatella copri</name>
    <dbReference type="NCBI Taxonomy" id="165179"/>
    <lineage>
        <taxon>Bacteria</taxon>
        <taxon>Pseudomonadati</taxon>
        <taxon>Bacteroidota</taxon>
        <taxon>Bacteroidia</taxon>
        <taxon>Bacteroidales</taxon>
        <taxon>Prevotellaceae</taxon>
        <taxon>Segatella</taxon>
    </lineage>
</organism>
<name>A0A6G1U3Z1_9BACT</name>
<dbReference type="GO" id="GO:0005829">
    <property type="term" value="C:cytosol"/>
    <property type="evidence" value="ECO:0007669"/>
    <property type="project" value="TreeGrafter"/>
</dbReference>
<accession>A0A6G1U3Z1</accession>
<dbReference type="RefSeq" id="WP_153125861.1">
    <property type="nucleotide sequence ID" value="NZ_VZCB01000099.1"/>
</dbReference>
<dbReference type="FunFam" id="1.10.10.10:FF:000001">
    <property type="entry name" value="LysR family transcriptional regulator"/>
    <property type="match status" value="1"/>
</dbReference>